<feature type="compositionally biased region" description="Acidic residues" evidence="8">
    <location>
        <begin position="724"/>
        <end position="735"/>
    </location>
</feature>
<feature type="compositionally biased region" description="Acidic residues" evidence="8">
    <location>
        <begin position="140"/>
        <end position="154"/>
    </location>
</feature>
<dbReference type="AlphaFoldDB" id="A0A1E5RN47"/>
<evidence type="ECO:0000313" key="11">
    <source>
        <dbReference type="EMBL" id="OEJ88305.1"/>
    </source>
</evidence>
<evidence type="ECO:0000256" key="3">
    <source>
        <dbReference type="ARBA" id="ARBA00022670"/>
    </source>
</evidence>
<evidence type="ECO:0000259" key="10">
    <source>
        <dbReference type="PROSITE" id="PS50235"/>
    </source>
</evidence>
<proteinExistence type="inferred from homology"/>
<feature type="region of interest" description="Disordered" evidence="8">
    <location>
        <begin position="135"/>
        <end position="197"/>
    </location>
</feature>
<dbReference type="SUPFAM" id="SSF54001">
    <property type="entry name" value="Cysteine proteinases"/>
    <property type="match status" value="1"/>
</dbReference>
<comment type="catalytic activity">
    <reaction evidence="1 7">
        <text>Thiol-dependent hydrolysis of ester, thioester, amide, peptide and isopeptide bonds formed by the C-terminal Gly of ubiquitin (a 76-residue protein attached to proteins as an intracellular targeting signal).</text>
        <dbReference type="EC" id="3.4.19.12"/>
    </reaction>
</comment>
<dbReference type="STRING" id="56408.A0A1E5RN47"/>
<evidence type="ECO:0000256" key="9">
    <source>
        <dbReference type="SAM" id="Phobius"/>
    </source>
</evidence>
<dbReference type="GO" id="GO:0005829">
    <property type="term" value="C:cytosol"/>
    <property type="evidence" value="ECO:0007669"/>
    <property type="project" value="TreeGrafter"/>
</dbReference>
<dbReference type="GO" id="GO:0004843">
    <property type="term" value="F:cysteine-type deubiquitinase activity"/>
    <property type="evidence" value="ECO:0007669"/>
    <property type="project" value="UniProtKB-UniRule"/>
</dbReference>
<dbReference type="InParanoid" id="A0A1E5RN47"/>
<feature type="compositionally biased region" description="Basic and acidic residues" evidence="8">
    <location>
        <begin position="156"/>
        <end position="188"/>
    </location>
</feature>
<dbReference type="InterPro" id="IPR001394">
    <property type="entry name" value="Peptidase_C19_UCH"/>
</dbReference>
<dbReference type="PROSITE" id="PS00973">
    <property type="entry name" value="USP_2"/>
    <property type="match status" value="1"/>
</dbReference>
<keyword evidence="9" id="KW-0472">Membrane</keyword>
<feature type="domain" description="USP" evidence="10">
    <location>
        <begin position="101"/>
        <end position="813"/>
    </location>
</feature>
<sequence>MNNFWESQRNKIPHYNPLDLFAKTTNTSVSSVYSLSAIVLILSLYYINPLQFRKHLKNLMSALQNHSTDYLTSKFRNSRIGRTTYTNALSSIVINEGGYVGGLVNEGNSCFMNSVLQSLASSKELMEFLDERIINSQEPTESDEEEDDDDDQDGEQQSKEDDVTSDVDTIKQEHLEENTKSKENESKSSTKKVVKRKYGKMKKKLNKFKDEQLLGKSDSSERKTGEADVTFSIALKDLLDKLNAKHYNSRPNFRTNKLLRTMTKKPNSNVILGYDQEDAQEFFQTLLNELEKNVKSVAAASQGSEDSSASSTSGSNGTPEPVSIDSIPENALEEQEEDLDRVGTVYIPTSQIDPNIKDTKLYTPFKLVTPLDGITCERIGCLECGENGGIRYSIFSGLSLNLPGEKFGVTLKLSELMNEWSKPEIIEGVNCNRCGLLAVKDYLLEEIKKKSGTLPDKLLNAYKDRLMQVEELLSKSVIDDEDYQKFKISNMVQKSSKSKQILLSRPPALLAVHINRSCFDPRTYTIRKNNSRVVFKKKLNLLPWICKPDEINLDARLPMSKKHEGSKQQFEISSSEDEKVEKYYKKLHKTFEREYQDSDEEDDDGDEDEEDGDDDEQKYNHKYNSLNGNHHGNRAFPDSSDSDSDDDDDIESEIFEKPVDSLGNTISSSDESADVEDVDDDNDRLVALDDLKNQTSGSEARFGEEKHKRLQNEQQEQQAAGGDLSEEEEEEEEADMVPLPTLKSMSTNVPDGPFSYNLRSVIVHYGTHNYGHYIAFRRFRGCWWRISDENAYVVDEKEVLSTPGVFMLFYEYDYDPETGMLKDDLETARLERELEIELEKEQKIHFQMQDSNKQNLDKQETADATETQQ</sequence>
<keyword evidence="9" id="KW-1133">Transmembrane helix</keyword>
<evidence type="ECO:0000256" key="5">
    <source>
        <dbReference type="ARBA" id="ARBA00022801"/>
    </source>
</evidence>
<dbReference type="PANTHER" id="PTHR24006">
    <property type="entry name" value="UBIQUITIN CARBOXYL-TERMINAL HYDROLASE"/>
    <property type="match status" value="1"/>
</dbReference>
<dbReference type="InterPro" id="IPR050164">
    <property type="entry name" value="Peptidase_C19"/>
</dbReference>
<feature type="compositionally biased region" description="Basic and acidic residues" evidence="8">
    <location>
        <begin position="701"/>
        <end position="711"/>
    </location>
</feature>
<feature type="region of interest" description="Disordered" evidence="8">
    <location>
        <begin position="297"/>
        <end position="325"/>
    </location>
</feature>
<feature type="transmembrane region" description="Helical" evidence="9">
    <location>
        <begin position="28"/>
        <end position="47"/>
    </location>
</feature>
<dbReference type="GO" id="GO:0006508">
    <property type="term" value="P:proteolysis"/>
    <property type="evidence" value="ECO:0007669"/>
    <property type="project" value="UniProtKB-KW"/>
</dbReference>
<evidence type="ECO:0000256" key="1">
    <source>
        <dbReference type="ARBA" id="ARBA00000707"/>
    </source>
</evidence>
<feature type="compositionally biased region" description="Acidic residues" evidence="8">
    <location>
        <begin position="671"/>
        <end position="682"/>
    </location>
</feature>
<dbReference type="InterPro" id="IPR018200">
    <property type="entry name" value="USP_CS"/>
</dbReference>
<dbReference type="CDD" id="cd02257">
    <property type="entry name" value="Peptidase_C19"/>
    <property type="match status" value="1"/>
</dbReference>
<keyword evidence="12" id="KW-1185">Reference proteome</keyword>
<dbReference type="GO" id="GO:0005634">
    <property type="term" value="C:nucleus"/>
    <property type="evidence" value="ECO:0007669"/>
    <property type="project" value="TreeGrafter"/>
</dbReference>
<feature type="region of interest" description="Disordered" evidence="8">
    <location>
        <begin position="591"/>
        <end position="736"/>
    </location>
</feature>
<keyword evidence="3 7" id="KW-0645">Protease</keyword>
<dbReference type="FunCoup" id="A0A1E5RN47">
    <property type="interactions" value="59"/>
</dbReference>
<evidence type="ECO:0000256" key="7">
    <source>
        <dbReference type="RuleBase" id="RU366025"/>
    </source>
</evidence>
<feature type="compositionally biased region" description="Low complexity" evidence="8">
    <location>
        <begin position="713"/>
        <end position="722"/>
    </location>
</feature>
<reference evidence="12" key="1">
    <citation type="journal article" date="2016" name="Genome Announc.">
        <title>Genome sequences of three species of Hanseniaspora isolated from spontaneous wine fermentations.</title>
        <authorList>
            <person name="Sternes P.R."/>
            <person name="Lee D."/>
            <person name="Kutyna D.R."/>
            <person name="Borneman A.R."/>
        </authorList>
    </citation>
    <scope>NUCLEOTIDE SEQUENCE [LARGE SCALE GENOMIC DNA]</scope>
    <source>
        <strain evidence="12">AWRI3579</strain>
    </source>
</reference>
<dbReference type="PROSITE" id="PS00972">
    <property type="entry name" value="USP_1"/>
    <property type="match status" value="1"/>
</dbReference>
<dbReference type="InterPro" id="IPR038765">
    <property type="entry name" value="Papain-like_cys_pep_sf"/>
</dbReference>
<keyword evidence="4 7" id="KW-0833">Ubl conjugation pathway</keyword>
<comment type="similarity">
    <text evidence="2 7">Belongs to the peptidase C19 family.</text>
</comment>
<name>A0A1E5RN47_9ASCO</name>
<feature type="region of interest" description="Disordered" evidence="8">
    <location>
        <begin position="846"/>
        <end position="869"/>
    </location>
</feature>
<evidence type="ECO:0000256" key="2">
    <source>
        <dbReference type="ARBA" id="ARBA00009085"/>
    </source>
</evidence>
<dbReference type="InterPro" id="IPR028889">
    <property type="entry name" value="USP"/>
</dbReference>
<accession>A0A1E5RN47</accession>
<evidence type="ECO:0000313" key="12">
    <source>
        <dbReference type="Proteomes" id="UP000095728"/>
    </source>
</evidence>
<keyword evidence="5 7" id="KW-0378">Hydrolase</keyword>
<dbReference type="Gene3D" id="3.90.70.10">
    <property type="entry name" value="Cysteine proteinases"/>
    <property type="match status" value="2"/>
</dbReference>
<keyword evidence="9" id="KW-0812">Transmembrane</keyword>
<feature type="compositionally biased region" description="Acidic residues" evidence="8">
    <location>
        <begin position="640"/>
        <end position="653"/>
    </location>
</feature>
<keyword evidence="6 7" id="KW-0788">Thiol protease</keyword>
<comment type="caution">
    <text evidence="11">The sequence shown here is derived from an EMBL/GenBank/DDBJ whole genome shotgun (WGS) entry which is preliminary data.</text>
</comment>
<gene>
    <name evidence="11" type="ORF">AWRI3579_g875</name>
</gene>
<evidence type="ECO:0000256" key="6">
    <source>
        <dbReference type="ARBA" id="ARBA00022807"/>
    </source>
</evidence>
<protein>
    <recommendedName>
        <fullName evidence="7">Ubiquitin carboxyl-terminal hydrolase</fullName>
        <ecNumber evidence="7">3.4.19.12</ecNumber>
    </recommendedName>
</protein>
<dbReference type="OrthoDB" id="2020758at2759"/>
<dbReference type="Proteomes" id="UP000095728">
    <property type="component" value="Unassembled WGS sequence"/>
</dbReference>
<feature type="compositionally biased region" description="Basic and acidic residues" evidence="8">
    <location>
        <begin position="683"/>
        <end position="692"/>
    </location>
</feature>
<dbReference type="PANTHER" id="PTHR24006:SF888">
    <property type="entry name" value="UBIQUITIN CARBOXYL-TERMINAL HYDROLASE 30"/>
    <property type="match status" value="1"/>
</dbReference>
<organism evidence="11 12">
    <name type="scientific">Hanseniaspora osmophila</name>
    <dbReference type="NCBI Taxonomy" id="56408"/>
    <lineage>
        <taxon>Eukaryota</taxon>
        <taxon>Fungi</taxon>
        <taxon>Dikarya</taxon>
        <taxon>Ascomycota</taxon>
        <taxon>Saccharomycotina</taxon>
        <taxon>Saccharomycetes</taxon>
        <taxon>Saccharomycodales</taxon>
        <taxon>Saccharomycodaceae</taxon>
        <taxon>Hanseniaspora</taxon>
    </lineage>
</organism>
<evidence type="ECO:0000256" key="4">
    <source>
        <dbReference type="ARBA" id="ARBA00022786"/>
    </source>
</evidence>
<feature type="compositionally biased region" description="Acidic residues" evidence="8">
    <location>
        <begin position="597"/>
        <end position="616"/>
    </location>
</feature>
<dbReference type="GO" id="GO:0016579">
    <property type="term" value="P:protein deubiquitination"/>
    <property type="evidence" value="ECO:0007669"/>
    <property type="project" value="InterPro"/>
</dbReference>
<dbReference type="EMBL" id="LPNM01000005">
    <property type="protein sequence ID" value="OEJ88305.1"/>
    <property type="molecule type" value="Genomic_DNA"/>
</dbReference>
<feature type="compositionally biased region" description="Low complexity" evidence="8">
    <location>
        <begin position="298"/>
        <end position="317"/>
    </location>
</feature>
<evidence type="ECO:0000256" key="8">
    <source>
        <dbReference type="SAM" id="MobiDB-lite"/>
    </source>
</evidence>
<dbReference type="Pfam" id="PF00443">
    <property type="entry name" value="UCH"/>
    <property type="match status" value="1"/>
</dbReference>
<dbReference type="EC" id="3.4.19.12" evidence="7"/>
<dbReference type="PROSITE" id="PS50235">
    <property type="entry name" value="USP_3"/>
    <property type="match status" value="1"/>
</dbReference>